<comment type="caution">
    <text evidence="2">The sequence shown here is derived from an EMBL/GenBank/DDBJ whole genome shotgun (WGS) entry which is preliminary data.</text>
</comment>
<dbReference type="EMBL" id="PQXI01000379">
    <property type="protein sequence ID" value="TGO18466.1"/>
    <property type="molecule type" value="Genomic_DNA"/>
</dbReference>
<dbReference type="Proteomes" id="UP000297910">
    <property type="component" value="Unassembled WGS sequence"/>
</dbReference>
<reference evidence="2 3" key="1">
    <citation type="submission" date="2017-12" db="EMBL/GenBank/DDBJ databases">
        <title>Comparative genomics of Botrytis spp.</title>
        <authorList>
            <person name="Valero-Jimenez C.A."/>
            <person name="Tapia P."/>
            <person name="Veloso J."/>
            <person name="Silva-Moreno E."/>
            <person name="Staats M."/>
            <person name="Valdes J.H."/>
            <person name="Van Kan J.A.L."/>
        </authorList>
    </citation>
    <scope>NUCLEOTIDE SEQUENCE [LARGE SCALE GENOMIC DNA]</scope>
    <source>
        <strain evidence="2 3">Bp0003</strain>
    </source>
</reference>
<evidence type="ECO:0000313" key="3">
    <source>
        <dbReference type="Proteomes" id="UP000297910"/>
    </source>
</evidence>
<organism evidence="2 3">
    <name type="scientific">Botrytis paeoniae</name>
    <dbReference type="NCBI Taxonomy" id="278948"/>
    <lineage>
        <taxon>Eukaryota</taxon>
        <taxon>Fungi</taxon>
        <taxon>Dikarya</taxon>
        <taxon>Ascomycota</taxon>
        <taxon>Pezizomycotina</taxon>
        <taxon>Leotiomycetes</taxon>
        <taxon>Helotiales</taxon>
        <taxon>Sclerotiniaceae</taxon>
        <taxon>Botrytis</taxon>
    </lineage>
</organism>
<protein>
    <submittedName>
        <fullName evidence="2">Uncharacterized protein</fullName>
    </submittedName>
</protein>
<feature type="region of interest" description="Disordered" evidence="1">
    <location>
        <begin position="420"/>
        <end position="441"/>
    </location>
</feature>
<feature type="compositionally biased region" description="Polar residues" evidence="1">
    <location>
        <begin position="421"/>
        <end position="441"/>
    </location>
</feature>
<accession>A0A4Z1F273</accession>
<gene>
    <name evidence="2" type="ORF">BPAE_0381g00030</name>
</gene>
<evidence type="ECO:0000256" key="1">
    <source>
        <dbReference type="SAM" id="MobiDB-lite"/>
    </source>
</evidence>
<proteinExistence type="predicted"/>
<dbReference type="AlphaFoldDB" id="A0A4Z1F273"/>
<name>A0A4Z1F273_9HELO</name>
<keyword evidence="3" id="KW-1185">Reference proteome</keyword>
<sequence length="441" mass="48158">MILNHSVAAVGPVRSFLVRLEQAHVQRGEEVREGERVTGQQLHGGQLQKGARNKTEGILLEADASTGALAEDDEVVVQVLVGQPPLGDELVGVVEDIRVIMNRVDRTGNRGSCRQVMTLPRHAIHRHKTGKDTWYRRRHAERLLDAGGQVWKRSDSLVLVQALVVLEDGFELVTELLELGRLAQQVIGAHAHGVAGSMGPGKSERVGFILDSLVGEGPPAVLGSQQEIDDGLAAILGLLHAEFMLTSAITYPLVDAGAKLELAGDQLRGNVFGDVQRHPNEDGEVLQEEEILGERAQGGKERRLFLFLGVDEVERSVAQDLHDGIDRDAGVETLDVQDFVLIVVLVGLAECVLDDLQDEMRKRFHGLGREQVVDELSPAPVVFDIDNGRKRLGNTSSRLEKCRILHVLGPRRVDPEIVSQLGRNGSTSGKNYSWKKSGSLT</sequence>
<evidence type="ECO:0000313" key="2">
    <source>
        <dbReference type="EMBL" id="TGO18466.1"/>
    </source>
</evidence>